<accession>A0A0E9RYP0</accession>
<reference evidence="1" key="2">
    <citation type="journal article" date="2015" name="Fish Shellfish Immunol.">
        <title>Early steps in the European eel (Anguilla anguilla)-Vibrio vulnificus interaction in the gills: Role of the RtxA13 toxin.</title>
        <authorList>
            <person name="Callol A."/>
            <person name="Pajuelo D."/>
            <person name="Ebbesson L."/>
            <person name="Teles M."/>
            <person name="MacKenzie S."/>
            <person name="Amaro C."/>
        </authorList>
    </citation>
    <scope>NUCLEOTIDE SEQUENCE</scope>
</reference>
<dbReference type="AlphaFoldDB" id="A0A0E9RYP0"/>
<dbReference type="EMBL" id="GBXM01074565">
    <property type="protein sequence ID" value="JAH34012.1"/>
    <property type="molecule type" value="Transcribed_RNA"/>
</dbReference>
<reference evidence="1" key="1">
    <citation type="submission" date="2014-11" db="EMBL/GenBank/DDBJ databases">
        <authorList>
            <person name="Amaro Gonzalez C."/>
        </authorList>
    </citation>
    <scope>NUCLEOTIDE SEQUENCE</scope>
</reference>
<evidence type="ECO:0000313" key="1">
    <source>
        <dbReference type="EMBL" id="JAH34012.1"/>
    </source>
</evidence>
<sequence length="28" mass="3286">MPFNYLGKAVNAYVGYFEALYLNSRVWV</sequence>
<proteinExistence type="predicted"/>
<protein>
    <submittedName>
        <fullName evidence="1">Uncharacterized protein</fullName>
    </submittedName>
</protein>
<organism evidence="1">
    <name type="scientific">Anguilla anguilla</name>
    <name type="common">European freshwater eel</name>
    <name type="synonym">Muraena anguilla</name>
    <dbReference type="NCBI Taxonomy" id="7936"/>
    <lineage>
        <taxon>Eukaryota</taxon>
        <taxon>Metazoa</taxon>
        <taxon>Chordata</taxon>
        <taxon>Craniata</taxon>
        <taxon>Vertebrata</taxon>
        <taxon>Euteleostomi</taxon>
        <taxon>Actinopterygii</taxon>
        <taxon>Neopterygii</taxon>
        <taxon>Teleostei</taxon>
        <taxon>Anguilliformes</taxon>
        <taxon>Anguillidae</taxon>
        <taxon>Anguilla</taxon>
    </lineage>
</organism>
<name>A0A0E9RYP0_ANGAN</name>